<dbReference type="Proteomes" id="UP000243680">
    <property type="component" value="Chromosome 3"/>
</dbReference>
<gene>
    <name evidence="2" type="ORF">WJ35_19395</name>
</gene>
<dbReference type="Pfam" id="PF00534">
    <property type="entry name" value="Glycos_transf_1"/>
    <property type="match status" value="1"/>
</dbReference>
<feature type="domain" description="Glycosyl transferase family 1" evidence="1">
    <location>
        <begin position="203"/>
        <end position="355"/>
    </location>
</feature>
<dbReference type="EMBL" id="CP013421">
    <property type="protein sequence ID" value="AOJ77174.1"/>
    <property type="molecule type" value="Genomic_DNA"/>
</dbReference>
<protein>
    <submittedName>
        <fullName evidence="2">Glycosyl transferase family 1</fullName>
    </submittedName>
</protein>
<dbReference type="Gene3D" id="3.40.50.2000">
    <property type="entry name" value="Glycogen Phosphorylase B"/>
    <property type="match status" value="2"/>
</dbReference>
<dbReference type="PANTHER" id="PTHR45947">
    <property type="entry name" value="SULFOQUINOVOSYL TRANSFERASE SQD2"/>
    <property type="match status" value="1"/>
</dbReference>
<organism evidence="2 3">
    <name type="scientific">Burkholderia ubonensis</name>
    <dbReference type="NCBI Taxonomy" id="101571"/>
    <lineage>
        <taxon>Bacteria</taxon>
        <taxon>Pseudomonadati</taxon>
        <taxon>Pseudomonadota</taxon>
        <taxon>Betaproteobacteria</taxon>
        <taxon>Burkholderiales</taxon>
        <taxon>Burkholderiaceae</taxon>
        <taxon>Burkholderia</taxon>
        <taxon>Burkholderia cepacia complex</taxon>
    </lineage>
</organism>
<dbReference type="PANTHER" id="PTHR45947:SF3">
    <property type="entry name" value="SULFOQUINOVOSYL TRANSFERASE SQD2"/>
    <property type="match status" value="1"/>
</dbReference>
<dbReference type="SUPFAM" id="SSF53756">
    <property type="entry name" value="UDP-Glycosyltransferase/glycogen phosphorylase"/>
    <property type="match status" value="1"/>
</dbReference>
<dbReference type="AlphaFoldDB" id="A0A1B4LJ60"/>
<evidence type="ECO:0000313" key="2">
    <source>
        <dbReference type="EMBL" id="AOJ77174.1"/>
    </source>
</evidence>
<name>A0A1B4LJ60_9BURK</name>
<dbReference type="InterPro" id="IPR001296">
    <property type="entry name" value="Glyco_trans_1"/>
</dbReference>
<sequence length="390" mass="43032">MDGTVTNHETSNASGNGAGRETGVALKHTVYYVQPLIARYRIEVIAALRQRFNVKVFANSSGVESRGFSRERPECEEFVETPIKNVFLNKRVKVQTKVVPRIVRERPAAVFIFGDVTYVSLWLALIVGRVTRVPMVIHGQGLYRYEKPGLMRTLCYRAAVALSSQYVCYAEVSKRSLERIGCPPSKLTVARNSLMVERTVAPLEKTGTEQGVLFVGRLREGCNVEILIQAVEALVHGGHCIVLHVVGDGEQRARLQDRYAGRAHVVWHGGIFDDGEIAAISRKCRIGCYPGAAGLSVVHMFGLSLPPLVHDRLPMHMGPEPEYVEPFETGFLYAEDGGADALAAALIEIWKLPPEVVRNTATRAFAKYQQLNSPSVGQRLADIVARVIKA</sequence>
<keyword evidence="2" id="KW-0808">Transferase</keyword>
<accession>A0A1B4LJ60</accession>
<dbReference type="GO" id="GO:0016757">
    <property type="term" value="F:glycosyltransferase activity"/>
    <property type="evidence" value="ECO:0007669"/>
    <property type="project" value="InterPro"/>
</dbReference>
<evidence type="ECO:0000313" key="3">
    <source>
        <dbReference type="Proteomes" id="UP000243680"/>
    </source>
</evidence>
<proteinExistence type="predicted"/>
<reference evidence="2 3" key="1">
    <citation type="submission" date="2015-12" db="EMBL/GenBank/DDBJ databases">
        <title>Diversity of Burkholderia near neighbor genomes.</title>
        <authorList>
            <person name="Sahl J."/>
            <person name="Wagner D."/>
            <person name="Keim P."/>
        </authorList>
    </citation>
    <scope>NUCLEOTIDE SEQUENCE [LARGE SCALE GENOMIC DNA]</scope>
    <source>
        <strain evidence="2 3">MSMB0783</strain>
    </source>
</reference>
<dbReference type="InterPro" id="IPR050194">
    <property type="entry name" value="Glycosyltransferase_grp1"/>
</dbReference>
<evidence type="ECO:0000259" key="1">
    <source>
        <dbReference type="Pfam" id="PF00534"/>
    </source>
</evidence>